<dbReference type="Proteomes" id="UP001055172">
    <property type="component" value="Unassembled WGS sequence"/>
</dbReference>
<gene>
    <name evidence="1" type="ORF">ColLi_06584</name>
</gene>
<proteinExistence type="predicted"/>
<organism evidence="1 2">
    <name type="scientific">Colletotrichum liriopes</name>
    <dbReference type="NCBI Taxonomy" id="708192"/>
    <lineage>
        <taxon>Eukaryota</taxon>
        <taxon>Fungi</taxon>
        <taxon>Dikarya</taxon>
        <taxon>Ascomycota</taxon>
        <taxon>Pezizomycotina</taxon>
        <taxon>Sordariomycetes</taxon>
        <taxon>Hypocreomycetidae</taxon>
        <taxon>Glomerellales</taxon>
        <taxon>Glomerellaceae</taxon>
        <taxon>Colletotrichum</taxon>
        <taxon>Colletotrichum spaethianum species complex</taxon>
    </lineage>
</organism>
<dbReference type="EMBL" id="BPPX01000012">
    <property type="protein sequence ID" value="GJC83746.1"/>
    <property type="molecule type" value="Genomic_DNA"/>
</dbReference>
<evidence type="ECO:0000313" key="1">
    <source>
        <dbReference type="EMBL" id="GJC83746.1"/>
    </source>
</evidence>
<comment type="caution">
    <text evidence="1">The sequence shown here is derived from an EMBL/GenBank/DDBJ whole genome shotgun (WGS) entry which is preliminary data.</text>
</comment>
<evidence type="ECO:0000313" key="2">
    <source>
        <dbReference type="Proteomes" id="UP001055172"/>
    </source>
</evidence>
<keyword evidence="2" id="KW-1185">Reference proteome</keyword>
<protein>
    <submittedName>
        <fullName evidence="1">Uncharacterized protein</fullName>
    </submittedName>
</protein>
<name>A0AA37GMG2_9PEZI</name>
<sequence length="59" mass="6526">MHSELIFPSERQTWVWTWTGAGPLDLTDPRGPKSTSGIAPPPYLPRGFNAGFCVRSLEP</sequence>
<accession>A0AA37GMG2</accession>
<dbReference type="AlphaFoldDB" id="A0AA37GMG2"/>
<reference evidence="1 2" key="1">
    <citation type="submission" date="2021-07" db="EMBL/GenBank/DDBJ databases">
        <title>Genome data of Colletotrichum spaethianum.</title>
        <authorList>
            <person name="Utami Y.D."/>
            <person name="Hiruma K."/>
        </authorList>
    </citation>
    <scope>NUCLEOTIDE SEQUENCE [LARGE SCALE GENOMIC DNA]</scope>
    <source>
        <strain evidence="1 2">MAFF 242679</strain>
    </source>
</reference>